<dbReference type="InterPro" id="IPR036291">
    <property type="entry name" value="NAD(P)-bd_dom_sf"/>
</dbReference>
<accession>A0A7W9SMZ4</accession>
<dbReference type="EMBL" id="JACHGW010000001">
    <property type="protein sequence ID" value="MBB6049610.1"/>
    <property type="molecule type" value="Genomic_DNA"/>
</dbReference>
<dbReference type="CDD" id="cd08946">
    <property type="entry name" value="SDR_e"/>
    <property type="match status" value="1"/>
</dbReference>
<proteinExistence type="inferred from homology"/>
<comment type="caution">
    <text evidence="3">The sequence shown here is derived from an EMBL/GenBank/DDBJ whole genome shotgun (WGS) entry which is preliminary data.</text>
</comment>
<dbReference type="AlphaFoldDB" id="A0A7W9SMZ4"/>
<evidence type="ECO:0000256" key="1">
    <source>
        <dbReference type="ARBA" id="ARBA00007637"/>
    </source>
</evidence>
<protein>
    <submittedName>
        <fullName evidence="3">CDP-glucose 4,6-dehydratase</fullName>
        <ecNumber evidence="3">4.2.1.45</ecNumber>
    </submittedName>
</protein>
<evidence type="ECO:0000313" key="3">
    <source>
        <dbReference type="EMBL" id="MBB6049610.1"/>
    </source>
</evidence>
<dbReference type="SUPFAM" id="SSF51735">
    <property type="entry name" value="NAD(P)-binding Rossmann-fold domains"/>
    <property type="match status" value="1"/>
</dbReference>
<dbReference type="Gene3D" id="3.40.50.720">
    <property type="entry name" value="NAD(P)-binding Rossmann-like Domain"/>
    <property type="match status" value="1"/>
</dbReference>
<dbReference type="EC" id="4.2.1.45" evidence="3"/>
<evidence type="ECO:0000313" key="4">
    <source>
        <dbReference type="Proteomes" id="UP000520814"/>
    </source>
</evidence>
<dbReference type="Pfam" id="PF01370">
    <property type="entry name" value="Epimerase"/>
    <property type="match status" value="1"/>
</dbReference>
<keyword evidence="3" id="KW-0456">Lyase</keyword>
<reference evidence="3 4" key="1">
    <citation type="submission" date="2020-08" db="EMBL/GenBank/DDBJ databases">
        <title>Genomic Encyclopedia of Type Strains, Phase IV (KMG-IV): sequencing the most valuable type-strain genomes for metagenomic binning, comparative biology and taxonomic classification.</title>
        <authorList>
            <person name="Goeker M."/>
        </authorList>
    </citation>
    <scope>NUCLEOTIDE SEQUENCE [LARGE SCALE GENOMIC DNA]</scope>
    <source>
        <strain evidence="3 4">DSM 23562</strain>
    </source>
</reference>
<dbReference type="GO" id="GO:0047733">
    <property type="term" value="F:CDP-glucose 4,6-dehydratase activity"/>
    <property type="evidence" value="ECO:0007669"/>
    <property type="project" value="UniProtKB-EC"/>
</dbReference>
<name>A0A7W9SMZ4_ARMRO</name>
<comment type="similarity">
    <text evidence="1">Belongs to the NAD(P)-dependent epimerase/dehydratase family.</text>
</comment>
<dbReference type="RefSeq" id="WP_184193208.1">
    <property type="nucleotide sequence ID" value="NZ_JACHGW010000001.1"/>
</dbReference>
<dbReference type="InterPro" id="IPR001509">
    <property type="entry name" value="Epimerase_deHydtase"/>
</dbReference>
<dbReference type="PANTHER" id="PTHR43000">
    <property type="entry name" value="DTDP-D-GLUCOSE 4,6-DEHYDRATASE-RELATED"/>
    <property type="match status" value="1"/>
</dbReference>
<evidence type="ECO:0000259" key="2">
    <source>
        <dbReference type="Pfam" id="PF01370"/>
    </source>
</evidence>
<sequence length="331" mass="35743">MKILITGVSGFLAHALAERLLEQGYAVLGVARSAPRHAGIPYATLDLTDFSSTLALLERELPEQIFHLAAVSVLQHAGGPEGARGMLEANVAGTWNLLEASRRLEIPQVVVASSDKQYGALAVPPYDDEDSTAFANGGLYELSKAQQDQVARLYAGLYETPAIRVARLANVYGPGDLHWSRIVPGTIRRTVEGVAPRITAGKAGESLREYVFLDDALAGLLALAADAQSRGNAPLQRIDGKLARVAFNIGSPHRHAAASVIQTVQQVLAEDFGIVGPPPEVQPGVVGVFEPGSQFNRLERLRELMPHYSPRSLHEGLRLTIPWYLEQLRQG</sequence>
<keyword evidence="4" id="KW-1185">Reference proteome</keyword>
<dbReference type="Proteomes" id="UP000520814">
    <property type="component" value="Unassembled WGS sequence"/>
</dbReference>
<gene>
    <name evidence="3" type="ORF">HNQ39_001372</name>
</gene>
<feature type="domain" description="NAD-dependent epimerase/dehydratase" evidence="2">
    <location>
        <begin position="3"/>
        <end position="228"/>
    </location>
</feature>
<organism evidence="3 4">
    <name type="scientific">Armatimonas rosea</name>
    <dbReference type="NCBI Taxonomy" id="685828"/>
    <lineage>
        <taxon>Bacteria</taxon>
        <taxon>Bacillati</taxon>
        <taxon>Armatimonadota</taxon>
        <taxon>Armatimonadia</taxon>
        <taxon>Armatimonadales</taxon>
        <taxon>Armatimonadaceae</taxon>
        <taxon>Armatimonas</taxon>
    </lineage>
</organism>